<evidence type="ECO:0008006" key="2">
    <source>
        <dbReference type="Google" id="ProtNLM"/>
    </source>
</evidence>
<gene>
    <name evidence="1" type="ORF">SAMEA4873656_00819</name>
</gene>
<organism evidence="1">
    <name type="scientific">Klebsiella pneumoniae</name>
    <dbReference type="NCBI Taxonomy" id="573"/>
    <lineage>
        <taxon>Bacteria</taxon>
        <taxon>Pseudomonadati</taxon>
        <taxon>Pseudomonadota</taxon>
        <taxon>Gammaproteobacteria</taxon>
        <taxon>Enterobacterales</taxon>
        <taxon>Enterobacteriaceae</taxon>
        <taxon>Klebsiella/Raoultella group</taxon>
        <taxon>Klebsiella</taxon>
        <taxon>Klebsiella pneumoniae complex</taxon>
    </lineage>
</organism>
<proteinExistence type="predicted"/>
<name>A0A486D0T2_KLEPN</name>
<sequence length="243" mass="27197">MRGFRKGRLSNDILDDYIAVPGNENNGWKDEFYTTLSSHDRDRLKNEIITDQAGLCAYCEKALRDEGDNKPLGFKVEHFIPENSKTIKEKIAAGQPAPTTNYSLLWANLLGCCFGGEHPRSASYDKSLTDKSNLSCDVPKSNNNWSELILDPSQQPPDDGTWFEFDEDGLMNVSADCPTQYVTKARQSIEMLNLNCVRLTRLRLAALESISTITDEADIAALLSKDAAGIYGEFISLRKWYLA</sequence>
<dbReference type="AlphaFoldDB" id="A0A486D0T2"/>
<dbReference type="EMBL" id="CAAHCZ010000001">
    <property type="protein sequence ID" value="VGL88827.1"/>
    <property type="molecule type" value="Genomic_DNA"/>
</dbReference>
<reference evidence="1" key="1">
    <citation type="submission" date="2019-03" db="EMBL/GenBank/DDBJ databases">
        <authorList>
            <consortium name="Pathogen Informatics"/>
        </authorList>
    </citation>
    <scope>NUCLEOTIDE SEQUENCE</scope>
    <source>
        <strain evidence="1">5012STDY7626466</strain>
    </source>
</reference>
<evidence type="ECO:0000313" key="1">
    <source>
        <dbReference type="EMBL" id="VGL88827.1"/>
    </source>
</evidence>
<dbReference type="InterPro" id="IPR013467">
    <property type="entry name" value="HNH78-like"/>
</dbReference>
<protein>
    <recommendedName>
        <fullName evidence="2">TIGR02646 family protein</fullName>
    </recommendedName>
</protein>
<dbReference type="NCBIfam" id="TIGR02646">
    <property type="entry name" value="retron system putative HNH endonuclease"/>
    <property type="match status" value="1"/>
</dbReference>
<accession>A0A486D0T2</accession>